<accession>A0ABS1ZNB8</accession>
<evidence type="ECO:0000256" key="1">
    <source>
        <dbReference type="ARBA" id="ARBA00022729"/>
    </source>
</evidence>
<dbReference type="Proteomes" id="UP000809529">
    <property type="component" value="Unassembled WGS sequence"/>
</dbReference>
<dbReference type="EMBL" id="JAAEBW010000022">
    <property type="protein sequence ID" value="MBM1197986.1"/>
    <property type="molecule type" value="Genomic_DNA"/>
</dbReference>
<dbReference type="SUPFAM" id="SSF51294">
    <property type="entry name" value="Hedgehog/intein (Hint) domain"/>
    <property type="match status" value="1"/>
</dbReference>
<dbReference type="InterPro" id="IPR014755">
    <property type="entry name" value="Cu-Rt/internalin_Ig-like"/>
</dbReference>
<name>A0ABS1ZNB8_9PSED</name>
<dbReference type="InterPro" id="IPR036844">
    <property type="entry name" value="Hint_dom_sf"/>
</dbReference>
<sequence length="598" mass="63075">MTSCVDRLAPSERILCNSNHCDGFQQTSGFHAICNCTDWEGKPIPNCNPKDNLYPVQTGQCLDRSGNYRPLSNDDCYAQGFQWKICYCCCSCFSTKTPVAIPSGMRAIGDINIGDPVLAAAKNNNGWSWSEQIVHFSSGSPPSATGTGNLMFLITYDDGKSVVASPNQLFLLSGSGKLKRADQLVPGVDQLVNESGSDVAIHRVDSGNFTGAVHHIATDVPSYEDFTGSLDNHLINVNGIISGDYLLQLFQDTDKMKPNLVPATDPVVGTPAYKALYPAAHASVFSARSASAITATAAASSLNFAAHAESATTVPNDAAMLFTPQQEAQLLDPDIPKRALSDSTNKDMTAYYSQLFSSFYPDVRCYLDWTSTRANIFAFTNFGQKTVVIGGELLRLGSLYDAAICTAISFGVANLVANPDGDLTRGRALYVGMGELSRNVLKGGSAWADTTLKANEQLGEVFRALIAKGDAGDESASLTCLLSVMNAAVSGDELPPCAGGPVMGSLKVASASYDEDCQHLTLTFSAPLSAFSATNLKNYRITPATHATAAVLAPGNPAQVVLSVDLAAGTYDIAVVNVRAADGASLDPSASKTSLTVA</sequence>
<dbReference type="Gene3D" id="2.60.40.1220">
    <property type="match status" value="1"/>
</dbReference>
<reference evidence="2 3" key="1">
    <citation type="submission" date="2020-01" db="EMBL/GenBank/DDBJ databases">
        <title>Comparative genomics of meat spoilage bacteria.</title>
        <authorList>
            <person name="Hilgarth M."/>
            <person name="Vogel R.F."/>
        </authorList>
    </citation>
    <scope>NUCLEOTIDE SEQUENCE [LARGE SCALE GENOMIC DNA]</scope>
    <source>
        <strain evidence="2 3">TMW2.2077</strain>
    </source>
</reference>
<comment type="caution">
    <text evidence="2">The sequence shown here is derived from an EMBL/GenBank/DDBJ whole genome shotgun (WGS) entry which is preliminary data.</text>
</comment>
<gene>
    <name evidence="2" type="ORF">GYN02_22735</name>
</gene>
<organism evidence="2 3">
    <name type="scientific">Pseudomonas weihenstephanensis</name>
    <dbReference type="NCBI Taxonomy" id="1608994"/>
    <lineage>
        <taxon>Bacteria</taxon>
        <taxon>Pseudomonadati</taxon>
        <taxon>Pseudomonadota</taxon>
        <taxon>Gammaproteobacteria</taxon>
        <taxon>Pseudomonadales</taxon>
        <taxon>Pseudomonadaceae</taxon>
        <taxon>Pseudomonas</taxon>
    </lineage>
</organism>
<evidence type="ECO:0000313" key="2">
    <source>
        <dbReference type="EMBL" id="MBM1197986.1"/>
    </source>
</evidence>
<keyword evidence="1" id="KW-0732">Signal</keyword>
<protein>
    <submittedName>
        <fullName evidence="2">Uncharacterized protein</fullName>
    </submittedName>
</protein>
<dbReference type="Gene3D" id="2.170.16.10">
    <property type="entry name" value="Hedgehog/Intein (Hint) domain"/>
    <property type="match status" value="1"/>
</dbReference>
<keyword evidence="3" id="KW-1185">Reference proteome</keyword>
<evidence type="ECO:0000313" key="3">
    <source>
        <dbReference type="Proteomes" id="UP000809529"/>
    </source>
</evidence>
<dbReference type="RefSeq" id="WP_203304012.1">
    <property type="nucleotide sequence ID" value="NZ_JAAEBW010000022.1"/>
</dbReference>
<proteinExistence type="predicted"/>